<dbReference type="OrthoDB" id="574553at2"/>
<reference evidence="1 2" key="1">
    <citation type="submission" date="2012-06" db="EMBL/GenBank/DDBJ databases">
        <title>Finished chromosome of genome of Cylindrospermum stagnale PCC 7417.</title>
        <authorList>
            <consortium name="US DOE Joint Genome Institute"/>
            <person name="Gugger M."/>
            <person name="Coursin T."/>
            <person name="Rippka R."/>
            <person name="Tandeau De Marsac N."/>
            <person name="Huntemann M."/>
            <person name="Wei C.-L."/>
            <person name="Han J."/>
            <person name="Detter J.C."/>
            <person name="Han C."/>
            <person name="Tapia R."/>
            <person name="Chen A."/>
            <person name="Kyrpides N."/>
            <person name="Mavromatis K."/>
            <person name="Markowitz V."/>
            <person name="Szeto E."/>
            <person name="Ivanova N."/>
            <person name="Pagani I."/>
            <person name="Pati A."/>
            <person name="Goodwin L."/>
            <person name="Nordberg H.P."/>
            <person name="Cantor M.N."/>
            <person name="Hua S.X."/>
            <person name="Woyke T."/>
            <person name="Kerfeld C.A."/>
        </authorList>
    </citation>
    <scope>NUCLEOTIDE SEQUENCE [LARGE SCALE GENOMIC DNA]</scope>
    <source>
        <strain evidence="1 2">PCC 7417</strain>
    </source>
</reference>
<dbReference type="HOGENOM" id="CLU_172534_0_0_3"/>
<dbReference type="AlphaFoldDB" id="K9WYT3"/>
<evidence type="ECO:0000313" key="2">
    <source>
        <dbReference type="Proteomes" id="UP000010475"/>
    </source>
</evidence>
<dbReference type="eggNOG" id="COG1413">
    <property type="taxonomic scope" value="Bacteria"/>
</dbReference>
<name>K9WYT3_9NOST</name>
<protein>
    <submittedName>
        <fullName evidence="1">Uncharacterized protein</fullName>
    </submittedName>
</protein>
<keyword evidence="2" id="KW-1185">Reference proteome</keyword>
<dbReference type="STRING" id="56107.Cylst_3210"/>
<sequence length="76" mass="8717">METTNIRQQAKDYIDRLSAEKLVVATDFLAYLAEREINEATEELLNIPGFREAFAKAKKDVAEGKVTDWRSIRNDV</sequence>
<dbReference type="EMBL" id="CP003642">
    <property type="protein sequence ID" value="AFZ25373.1"/>
    <property type="molecule type" value="Genomic_DNA"/>
</dbReference>
<gene>
    <name evidence="1" type="ORF">Cylst_3210</name>
</gene>
<dbReference type="RefSeq" id="WP_015208625.1">
    <property type="nucleotide sequence ID" value="NC_019757.1"/>
</dbReference>
<evidence type="ECO:0000313" key="1">
    <source>
        <dbReference type="EMBL" id="AFZ25373.1"/>
    </source>
</evidence>
<accession>K9WYT3</accession>
<dbReference type="KEGG" id="csg:Cylst_3210"/>
<proteinExistence type="predicted"/>
<organism evidence="1 2">
    <name type="scientific">Cylindrospermum stagnale PCC 7417</name>
    <dbReference type="NCBI Taxonomy" id="56107"/>
    <lineage>
        <taxon>Bacteria</taxon>
        <taxon>Bacillati</taxon>
        <taxon>Cyanobacteriota</taxon>
        <taxon>Cyanophyceae</taxon>
        <taxon>Nostocales</taxon>
        <taxon>Nostocaceae</taxon>
        <taxon>Cylindrospermum</taxon>
    </lineage>
</organism>
<dbReference type="Proteomes" id="UP000010475">
    <property type="component" value="Chromosome"/>
</dbReference>